<dbReference type="OrthoDB" id="413885at2759"/>
<dbReference type="GeneID" id="24416886"/>
<evidence type="ECO:0000313" key="2">
    <source>
        <dbReference type="EMBL" id="EFQ36377.1"/>
    </source>
</evidence>
<evidence type="ECO:0000259" key="1">
    <source>
        <dbReference type="SMART" id="SM00664"/>
    </source>
</evidence>
<keyword evidence="3" id="KW-1185">Reference proteome</keyword>
<dbReference type="SUPFAM" id="SSF49344">
    <property type="entry name" value="CBD9-like"/>
    <property type="match status" value="1"/>
</dbReference>
<dbReference type="Pfam" id="PF16010">
    <property type="entry name" value="CDH-cyt"/>
    <property type="match status" value="1"/>
</dbReference>
<name>E3QZT9_COLGM</name>
<sequence length="202" mass="21554">MPDLSAATAQEQTMYYDKFGRCFASYTNDGGITFGIAIPEGATSGTSYDTIFQITAPVGAAWTGLAWGGSMTNNPLTIVWVNGGDVVVSSRVAFGYSTPPPYADAVYTVLPGTVVNTTHYSVTALCKGCTYWAPNGNSPKSLDPNGENHLAFAYSGVPVHEPANNQTTFSRHQHVGRWMHNFKPAQSAGFKSWAEGDTGNEP</sequence>
<dbReference type="HOGENOM" id="CLU_081649_1_0_1"/>
<dbReference type="Proteomes" id="UP000008782">
    <property type="component" value="Unassembled WGS sequence"/>
</dbReference>
<dbReference type="CDD" id="cd09630">
    <property type="entry name" value="CDH_like_cytochrome"/>
    <property type="match status" value="1"/>
</dbReference>
<proteinExistence type="predicted"/>
<dbReference type="PANTHER" id="PTHR47797">
    <property type="entry name" value="DEHYDROGENASE, PUTATIVE (AFU_ORTHOLOGUE AFUA_8G05805)-RELATED"/>
    <property type="match status" value="1"/>
</dbReference>
<reference evidence="3" key="1">
    <citation type="journal article" date="2012" name="Nat. Genet.">
        <title>Lifestyle transitions in plant pathogenic Colletotrichum fungi deciphered by genome and transcriptome analyses.</title>
        <authorList>
            <person name="O'Connell R.J."/>
            <person name="Thon M.R."/>
            <person name="Hacquard S."/>
            <person name="Amyotte S.G."/>
            <person name="Kleemann J."/>
            <person name="Torres M.F."/>
            <person name="Damm U."/>
            <person name="Buiate E.A."/>
            <person name="Epstein L."/>
            <person name="Alkan N."/>
            <person name="Altmueller J."/>
            <person name="Alvarado-Balderrama L."/>
            <person name="Bauser C.A."/>
            <person name="Becker C."/>
            <person name="Birren B.W."/>
            <person name="Chen Z."/>
            <person name="Choi J."/>
            <person name="Crouch J.A."/>
            <person name="Duvick J.P."/>
            <person name="Farman M.A."/>
            <person name="Gan P."/>
            <person name="Heiman D."/>
            <person name="Henrissat B."/>
            <person name="Howard R.J."/>
            <person name="Kabbage M."/>
            <person name="Koch C."/>
            <person name="Kracher B."/>
            <person name="Kubo Y."/>
            <person name="Law A.D."/>
            <person name="Lebrun M.-H."/>
            <person name="Lee Y.-H."/>
            <person name="Miyara I."/>
            <person name="Moore N."/>
            <person name="Neumann U."/>
            <person name="Nordstroem K."/>
            <person name="Panaccione D.G."/>
            <person name="Panstruga R."/>
            <person name="Place M."/>
            <person name="Proctor R.H."/>
            <person name="Prusky D."/>
            <person name="Rech G."/>
            <person name="Reinhardt R."/>
            <person name="Rollins J.A."/>
            <person name="Rounsley S."/>
            <person name="Schardl C.L."/>
            <person name="Schwartz D.C."/>
            <person name="Shenoy N."/>
            <person name="Shirasu K."/>
            <person name="Sikhakolli U.R."/>
            <person name="Stueber K."/>
            <person name="Sukno S.A."/>
            <person name="Sweigard J.A."/>
            <person name="Takano Y."/>
            <person name="Takahara H."/>
            <person name="Trail F."/>
            <person name="van der Does H.C."/>
            <person name="Voll L.M."/>
            <person name="Will I."/>
            <person name="Young S."/>
            <person name="Zeng Q."/>
            <person name="Zhang J."/>
            <person name="Zhou S."/>
            <person name="Dickman M.B."/>
            <person name="Schulze-Lefert P."/>
            <person name="Ver Loren van Themaat E."/>
            <person name="Ma L.-J."/>
            <person name="Vaillancourt L.J."/>
        </authorList>
    </citation>
    <scope>NUCLEOTIDE SEQUENCE [LARGE SCALE GENOMIC DNA]</scope>
    <source>
        <strain evidence="3">M1.001 / M2 / FGSC 10212</strain>
    </source>
</reference>
<dbReference type="Gene3D" id="2.60.40.1210">
    <property type="entry name" value="Cellobiose dehydrogenase, cytochrome domain"/>
    <property type="match status" value="1"/>
</dbReference>
<dbReference type="EMBL" id="GG697421">
    <property type="protein sequence ID" value="EFQ36377.1"/>
    <property type="molecule type" value="Genomic_DNA"/>
</dbReference>
<dbReference type="InterPro" id="IPR015920">
    <property type="entry name" value="Cellobiose_DH-like_cyt"/>
</dbReference>
<dbReference type="InterPro" id="IPR005018">
    <property type="entry name" value="DOMON_domain"/>
</dbReference>
<feature type="domain" description="DOMON" evidence="1">
    <location>
        <begin position="62"/>
        <end position="155"/>
    </location>
</feature>
<dbReference type="RefSeq" id="XP_008100397.1">
    <property type="nucleotide sequence ID" value="XM_008102206.1"/>
</dbReference>
<dbReference type="AlphaFoldDB" id="E3QZT9"/>
<dbReference type="SMART" id="SM00664">
    <property type="entry name" value="DoH"/>
    <property type="match status" value="1"/>
</dbReference>
<evidence type="ECO:0000313" key="3">
    <source>
        <dbReference type="Proteomes" id="UP000008782"/>
    </source>
</evidence>
<accession>E3QZT9</accession>
<gene>
    <name evidence="2" type="ORF">GLRG_11522</name>
</gene>
<feature type="non-terminal residue" evidence="2">
    <location>
        <position position="202"/>
    </location>
</feature>
<dbReference type="STRING" id="645133.E3QZT9"/>
<dbReference type="eggNOG" id="ENOG502TCZ0">
    <property type="taxonomic scope" value="Eukaryota"/>
</dbReference>
<dbReference type="PANTHER" id="PTHR47797:SF5">
    <property type="entry name" value="CELLOBIOSE DEHYDROGENASE CYTOCHROME DOMAIN-CONTAINING PROTEIN"/>
    <property type="match status" value="1"/>
</dbReference>
<protein>
    <submittedName>
        <fullName evidence="2">Carbohydrate-binding cytochrome b562</fullName>
    </submittedName>
</protein>
<dbReference type="VEuPathDB" id="FungiDB:GLRG_11522"/>
<organism evidence="3">
    <name type="scientific">Colletotrichum graminicola (strain M1.001 / M2 / FGSC 10212)</name>
    <name type="common">Maize anthracnose fungus</name>
    <name type="synonym">Glomerella graminicola</name>
    <dbReference type="NCBI Taxonomy" id="645133"/>
    <lineage>
        <taxon>Eukaryota</taxon>
        <taxon>Fungi</taxon>
        <taxon>Dikarya</taxon>
        <taxon>Ascomycota</taxon>
        <taxon>Pezizomycotina</taxon>
        <taxon>Sordariomycetes</taxon>
        <taxon>Hypocreomycetidae</taxon>
        <taxon>Glomerellales</taxon>
        <taxon>Glomerellaceae</taxon>
        <taxon>Colletotrichum</taxon>
        <taxon>Colletotrichum graminicola species complex</taxon>
    </lineage>
</organism>